<protein>
    <submittedName>
        <fullName evidence="4">Serine/threonine protein kinase</fullName>
    </submittedName>
</protein>
<keyword evidence="4" id="KW-0723">Serine/threonine-protein kinase</keyword>
<dbReference type="EMBL" id="JAMPLM010000016">
    <property type="protein sequence ID" value="MEP1060295.1"/>
    <property type="molecule type" value="Genomic_DNA"/>
</dbReference>
<dbReference type="GO" id="GO:0004674">
    <property type="term" value="F:protein serine/threonine kinase activity"/>
    <property type="evidence" value="ECO:0007669"/>
    <property type="project" value="UniProtKB-KW"/>
</dbReference>
<evidence type="ECO:0000256" key="1">
    <source>
        <dbReference type="ARBA" id="ARBA00022741"/>
    </source>
</evidence>
<accession>A0ABV0KM52</accession>
<dbReference type="Proteomes" id="UP001476950">
    <property type="component" value="Unassembled WGS sequence"/>
</dbReference>
<keyword evidence="5" id="KW-1185">Reference proteome</keyword>
<evidence type="ECO:0000313" key="4">
    <source>
        <dbReference type="EMBL" id="MEP1060295.1"/>
    </source>
</evidence>
<dbReference type="InterPro" id="IPR008271">
    <property type="entry name" value="Ser/Thr_kinase_AS"/>
</dbReference>
<sequence>MAGQILGDRYEVERQIGKQTGRWTLLARDLKTQERVVIKLLFLDDALEWDDLKLFEREVEILKALSHPSIPRYLGFFEHQLPNDKALALIQTYVPGKSLEQCLQEQRLFTEAETKQLAKALLNILIYLHGQQPPIVHRDIKPSNILLANRQVYLVDFGSVKSLTSTGDTSAFTVVGTYGYMPPEQFSGRAIPASDLYSLGATLTAMLAGAHPSSLPHKGTKLDFEKIANLSPAYADWLGWLTNPNLEQRVRSAQEALAALEQGGRRSPMIAPIAKPTETKISLTQDATRLEIFMPSLLGQAHLHIDQQQISLSQKRLGFQTGRPLTAPRKQISRLEYRKVGSAQNNAEPYLALWAGTQEYELKSYPPLTVPETDWLAYELSIWLKLPIQ</sequence>
<dbReference type="PROSITE" id="PS50011">
    <property type="entry name" value="PROTEIN_KINASE_DOM"/>
    <property type="match status" value="1"/>
</dbReference>
<dbReference type="RefSeq" id="WP_190446414.1">
    <property type="nucleotide sequence ID" value="NZ_JAMPLM010000016.1"/>
</dbReference>
<evidence type="ECO:0000259" key="3">
    <source>
        <dbReference type="PROSITE" id="PS50011"/>
    </source>
</evidence>
<gene>
    <name evidence="4" type="ORF">NDI38_17805</name>
</gene>
<keyword evidence="2" id="KW-0067">ATP-binding</keyword>
<dbReference type="PANTHER" id="PTHR24363">
    <property type="entry name" value="SERINE/THREONINE PROTEIN KINASE"/>
    <property type="match status" value="1"/>
</dbReference>
<dbReference type="SUPFAM" id="SSF56112">
    <property type="entry name" value="Protein kinase-like (PK-like)"/>
    <property type="match status" value="1"/>
</dbReference>
<dbReference type="CDD" id="cd14014">
    <property type="entry name" value="STKc_PknB_like"/>
    <property type="match status" value="1"/>
</dbReference>
<organism evidence="4 5">
    <name type="scientific">Stenomitos frigidus AS-A4</name>
    <dbReference type="NCBI Taxonomy" id="2933935"/>
    <lineage>
        <taxon>Bacteria</taxon>
        <taxon>Bacillati</taxon>
        <taxon>Cyanobacteriota</taxon>
        <taxon>Cyanophyceae</taxon>
        <taxon>Leptolyngbyales</taxon>
        <taxon>Leptolyngbyaceae</taxon>
        <taxon>Stenomitos</taxon>
    </lineage>
</organism>
<keyword evidence="1" id="KW-0547">Nucleotide-binding</keyword>
<dbReference type="Gene3D" id="1.10.510.10">
    <property type="entry name" value="Transferase(Phosphotransferase) domain 1"/>
    <property type="match status" value="1"/>
</dbReference>
<dbReference type="InterPro" id="IPR000719">
    <property type="entry name" value="Prot_kinase_dom"/>
</dbReference>
<dbReference type="PANTHER" id="PTHR24363:SF7">
    <property type="entry name" value="SERINE_THREONINE-PROTEIN KINASE-LIKE PROTEIN E"/>
    <property type="match status" value="1"/>
</dbReference>
<proteinExistence type="predicted"/>
<name>A0ABV0KM52_9CYAN</name>
<dbReference type="PROSITE" id="PS00108">
    <property type="entry name" value="PROTEIN_KINASE_ST"/>
    <property type="match status" value="1"/>
</dbReference>
<dbReference type="Pfam" id="PF00069">
    <property type="entry name" value="Pkinase"/>
    <property type="match status" value="1"/>
</dbReference>
<keyword evidence="4" id="KW-0418">Kinase</keyword>
<evidence type="ECO:0000313" key="5">
    <source>
        <dbReference type="Proteomes" id="UP001476950"/>
    </source>
</evidence>
<evidence type="ECO:0000256" key="2">
    <source>
        <dbReference type="ARBA" id="ARBA00022840"/>
    </source>
</evidence>
<feature type="domain" description="Protein kinase" evidence="3">
    <location>
        <begin position="10"/>
        <end position="270"/>
    </location>
</feature>
<comment type="caution">
    <text evidence="4">The sequence shown here is derived from an EMBL/GenBank/DDBJ whole genome shotgun (WGS) entry which is preliminary data.</text>
</comment>
<keyword evidence="4" id="KW-0808">Transferase</keyword>
<dbReference type="InterPro" id="IPR011009">
    <property type="entry name" value="Kinase-like_dom_sf"/>
</dbReference>
<reference evidence="4 5" key="1">
    <citation type="submission" date="2022-04" db="EMBL/GenBank/DDBJ databases">
        <title>Positive selection, recombination, and allopatry shape intraspecific diversity of widespread and dominant cyanobacteria.</title>
        <authorList>
            <person name="Wei J."/>
            <person name="Shu W."/>
            <person name="Hu C."/>
        </authorList>
    </citation>
    <scope>NUCLEOTIDE SEQUENCE [LARGE SCALE GENOMIC DNA]</scope>
    <source>
        <strain evidence="4 5">AS-A4</strain>
    </source>
</reference>
<dbReference type="SMART" id="SM00220">
    <property type="entry name" value="S_TKc"/>
    <property type="match status" value="1"/>
</dbReference>